<dbReference type="OrthoDB" id="9790652at2"/>
<dbReference type="GO" id="GO:0008080">
    <property type="term" value="F:N-acetyltransferase activity"/>
    <property type="evidence" value="ECO:0007669"/>
    <property type="project" value="InterPro"/>
</dbReference>
<dbReference type="SUPFAM" id="SSF55729">
    <property type="entry name" value="Acyl-CoA N-acyltransferases (Nat)"/>
    <property type="match status" value="1"/>
</dbReference>
<dbReference type="NCBIfam" id="TIGR03827">
    <property type="entry name" value="GNAT_ablB"/>
    <property type="match status" value="1"/>
</dbReference>
<dbReference type="AlphaFoldDB" id="A0A4R3L9C9"/>
<dbReference type="Gene3D" id="3.40.630.30">
    <property type="match status" value="1"/>
</dbReference>
<keyword evidence="2" id="KW-0808">Transferase</keyword>
<keyword evidence="3" id="KW-1185">Reference proteome</keyword>
<dbReference type="Pfam" id="PF00583">
    <property type="entry name" value="Acetyltransf_1"/>
    <property type="match status" value="1"/>
</dbReference>
<dbReference type="InterPro" id="IPR016181">
    <property type="entry name" value="Acyl_CoA_acyltransferase"/>
</dbReference>
<evidence type="ECO:0000313" key="2">
    <source>
        <dbReference type="EMBL" id="TCS95828.1"/>
    </source>
</evidence>
<sequence>MTLLEKMSKHVSMEIDEHNSRIKLMKYPKTSLEALVKHLEELADQKELGKVMIYADPDDLDTFQELGFEHEGEISGFFDGEPAMILSRFIDENRAVSKDEEKKDRIVELAERKLEIEEPPQLDPAFTLRQATLSDVEELADLYNQVFETYPTPMHDPSFVREYMENDVYFSVITYQGKIISAASADVFTKYNCAEITDCATKPEFRGKGLLSVIIYDLEKKMKEQEIYNLFSLTRAVSTGMNIVISKLGFEYQGRLIQNSHIAGQFEDMNIWVKQIG</sequence>
<gene>
    <name evidence="2" type="ORF">EDD58_102410</name>
</gene>
<proteinExistence type="predicted"/>
<dbReference type="InterPro" id="IPR022525">
    <property type="entry name" value="GNAT_AblB"/>
</dbReference>
<comment type="caution">
    <text evidence="2">The sequence shown here is derived from an EMBL/GenBank/DDBJ whole genome shotgun (WGS) entry which is preliminary data.</text>
</comment>
<evidence type="ECO:0000259" key="1">
    <source>
        <dbReference type="PROSITE" id="PS51186"/>
    </source>
</evidence>
<organism evidence="2 3">
    <name type="scientific">Hazenella coriacea</name>
    <dbReference type="NCBI Taxonomy" id="1179467"/>
    <lineage>
        <taxon>Bacteria</taxon>
        <taxon>Bacillati</taxon>
        <taxon>Bacillota</taxon>
        <taxon>Bacilli</taxon>
        <taxon>Bacillales</taxon>
        <taxon>Thermoactinomycetaceae</taxon>
        <taxon>Hazenella</taxon>
    </lineage>
</organism>
<dbReference type="Proteomes" id="UP000294937">
    <property type="component" value="Unassembled WGS sequence"/>
</dbReference>
<feature type="domain" description="N-acetyltransferase" evidence="1">
    <location>
        <begin position="126"/>
        <end position="274"/>
    </location>
</feature>
<dbReference type="InterPro" id="IPR000182">
    <property type="entry name" value="GNAT_dom"/>
</dbReference>
<dbReference type="PROSITE" id="PS51186">
    <property type="entry name" value="GNAT"/>
    <property type="match status" value="1"/>
</dbReference>
<dbReference type="EMBL" id="SMAG01000002">
    <property type="protein sequence ID" value="TCS95828.1"/>
    <property type="molecule type" value="Genomic_DNA"/>
</dbReference>
<evidence type="ECO:0000313" key="3">
    <source>
        <dbReference type="Proteomes" id="UP000294937"/>
    </source>
</evidence>
<dbReference type="CDD" id="cd04301">
    <property type="entry name" value="NAT_SF"/>
    <property type="match status" value="1"/>
</dbReference>
<name>A0A4R3L9C9_9BACL</name>
<accession>A0A4R3L9C9</accession>
<protein>
    <submittedName>
        <fullName evidence="2">Beta-lysine acetyltransferase</fullName>
    </submittedName>
</protein>
<reference evidence="2 3" key="1">
    <citation type="submission" date="2019-03" db="EMBL/GenBank/DDBJ databases">
        <title>Genomic Encyclopedia of Type Strains, Phase IV (KMG-IV): sequencing the most valuable type-strain genomes for metagenomic binning, comparative biology and taxonomic classification.</title>
        <authorList>
            <person name="Goeker M."/>
        </authorList>
    </citation>
    <scope>NUCLEOTIDE SEQUENCE [LARGE SCALE GENOMIC DNA]</scope>
    <source>
        <strain evidence="2 3">DSM 45707</strain>
    </source>
</reference>